<organism evidence="1 2">
    <name type="scientific">Paracoccus laeviglucosivorans</name>
    <dbReference type="NCBI Taxonomy" id="1197861"/>
    <lineage>
        <taxon>Bacteria</taxon>
        <taxon>Pseudomonadati</taxon>
        <taxon>Pseudomonadota</taxon>
        <taxon>Alphaproteobacteria</taxon>
        <taxon>Rhodobacterales</taxon>
        <taxon>Paracoccaceae</taxon>
        <taxon>Paracoccus</taxon>
    </lineage>
</organism>
<accession>A0A521FL65</accession>
<dbReference type="Proteomes" id="UP000319014">
    <property type="component" value="Unassembled WGS sequence"/>
</dbReference>
<reference evidence="1 2" key="1">
    <citation type="submission" date="2017-05" db="EMBL/GenBank/DDBJ databases">
        <authorList>
            <person name="Varghese N."/>
            <person name="Submissions S."/>
        </authorList>
    </citation>
    <scope>NUCLEOTIDE SEQUENCE [LARGE SCALE GENOMIC DNA]</scope>
    <source>
        <strain evidence="1 2">DSM 100094</strain>
    </source>
</reference>
<keyword evidence="2" id="KW-1185">Reference proteome</keyword>
<evidence type="ECO:0000313" key="2">
    <source>
        <dbReference type="Proteomes" id="UP000319014"/>
    </source>
</evidence>
<evidence type="ECO:0000313" key="1">
    <source>
        <dbReference type="EMBL" id="SMO96958.1"/>
    </source>
</evidence>
<gene>
    <name evidence="1" type="ORF">SAMN06265221_1262</name>
</gene>
<protein>
    <submittedName>
        <fullName evidence="1">Uncharacterized protein</fullName>
    </submittedName>
</protein>
<sequence length="61" mass="6704">MSAPRLSVPLMLESPVRQPDGMGGFALDWQLVGQLWAEGVWKLPSVLDFLVVSGGRDGWIH</sequence>
<proteinExistence type="predicted"/>
<dbReference type="AlphaFoldDB" id="A0A521FL65"/>
<dbReference type="EMBL" id="FXTK01000026">
    <property type="protein sequence ID" value="SMO96958.1"/>
    <property type="molecule type" value="Genomic_DNA"/>
</dbReference>
<name>A0A521FL65_9RHOB</name>